<dbReference type="EC" id="2.4.1.-" evidence="11"/>
<dbReference type="GO" id="GO:0005789">
    <property type="term" value="C:endoplasmic reticulum membrane"/>
    <property type="evidence" value="ECO:0007669"/>
    <property type="project" value="UniProtKB-SubCell"/>
</dbReference>
<dbReference type="InterPro" id="IPR007315">
    <property type="entry name" value="PIG-V/Gpi18"/>
</dbReference>
<evidence type="ECO:0000256" key="3">
    <source>
        <dbReference type="ARBA" id="ARBA00008698"/>
    </source>
</evidence>
<gene>
    <name evidence="12" type="primary">CSON001308</name>
</gene>
<evidence type="ECO:0000256" key="5">
    <source>
        <dbReference type="ARBA" id="ARBA00022676"/>
    </source>
</evidence>
<protein>
    <recommendedName>
        <fullName evidence="11">GPI mannosyltransferase 2</fullName>
        <ecNumber evidence="11">2.4.1.-</ecNumber>
    </recommendedName>
</protein>
<feature type="transmembrane region" description="Helical" evidence="11">
    <location>
        <begin position="145"/>
        <end position="166"/>
    </location>
</feature>
<comment type="function">
    <text evidence="11">Mannosyltransferase involved in glycosylphosphatidylinositol-anchor biosynthesis.</text>
</comment>
<evidence type="ECO:0000256" key="6">
    <source>
        <dbReference type="ARBA" id="ARBA00022679"/>
    </source>
</evidence>
<dbReference type="EMBL" id="UFQS01000011">
    <property type="protein sequence ID" value="SSW97150.1"/>
    <property type="molecule type" value="Genomic_DNA"/>
</dbReference>
<evidence type="ECO:0000313" key="13">
    <source>
        <dbReference type="EMBL" id="SSX17536.1"/>
    </source>
</evidence>
<dbReference type="EMBL" id="UFQT01000011">
    <property type="protein sequence ID" value="SSX17536.1"/>
    <property type="molecule type" value="Genomic_DNA"/>
</dbReference>
<feature type="transmembrane region" description="Helical" evidence="11">
    <location>
        <begin position="109"/>
        <end position="133"/>
    </location>
</feature>
<feature type="transmembrane region" description="Helical" evidence="11">
    <location>
        <begin position="192"/>
        <end position="216"/>
    </location>
</feature>
<evidence type="ECO:0000256" key="2">
    <source>
        <dbReference type="ARBA" id="ARBA00004687"/>
    </source>
</evidence>
<evidence type="ECO:0000256" key="9">
    <source>
        <dbReference type="ARBA" id="ARBA00022989"/>
    </source>
</evidence>
<dbReference type="GO" id="GO:0031501">
    <property type="term" value="C:mannosyltransferase complex"/>
    <property type="evidence" value="ECO:0007669"/>
    <property type="project" value="TreeGrafter"/>
</dbReference>
<comment type="pathway">
    <text evidence="2 11">Glycolipid biosynthesis; glycosylphosphatidylinositol-anchor biosynthesis.</text>
</comment>
<keyword evidence="7 11" id="KW-0812">Transmembrane</keyword>
<feature type="transmembrane region" description="Helical" evidence="11">
    <location>
        <begin position="372"/>
        <end position="392"/>
    </location>
</feature>
<keyword evidence="10 11" id="KW-0472">Membrane</keyword>
<sequence length="453" mass="52413">MTDIIWFAIKTRICIIALQTISNGLIPDHDPEVFVSPHEDSSNDVWLPEVNWIVETLLGGFARWDAQYFLHIATHGYTYEQTLAFYPLFPFIVGFLARLIYTVCPIMSAYYYSLVIAVLLNILFFVKAAECLLELSLRLTGNKKWAQLVAILFCLNPASIFFSAPYSEALYSWLTFKVMLETSDNSASFTRLVVPLSLSLICRSNGLINLGYVIYFALKTLLSQSKKVNKMAIVVRFVLVTTVALTLYGITQLYFYYLYCSHHNIEHKPEVIKYAINNKYILSGIRSNGSSPWCDKDLPLSYSYIQNHYWDVGFLNYYQWKQIPQFILATPILVILLHFCCNYIQQHTRYCVYLGLMDNKISKKITVFEKQIFPFMLHGLFLALFCIFFVHIQVSTRLLASSSPLLYWYCANYFKDTGINSLEDIRDIIFLDKSEARRLILCYFVGYAFIGTK</sequence>
<comment type="similarity">
    <text evidence="3 11">Belongs to the PIGV family.</text>
</comment>
<comment type="subcellular location">
    <subcellularLocation>
        <location evidence="1 11">Endoplasmic reticulum membrane</location>
        <topology evidence="1 11">Multi-pass membrane protein</topology>
    </subcellularLocation>
</comment>
<name>A0A336K805_CULSO</name>
<keyword evidence="9 11" id="KW-1133">Transmembrane helix</keyword>
<feature type="transmembrane region" description="Helical" evidence="11">
    <location>
        <begin position="323"/>
        <end position="344"/>
    </location>
</feature>
<keyword evidence="6 11" id="KW-0808">Transferase</keyword>
<dbReference type="GO" id="GO:0006506">
    <property type="term" value="P:GPI anchor biosynthetic process"/>
    <property type="evidence" value="ECO:0007669"/>
    <property type="project" value="UniProtKB-UniPathway"/>
</dbReference>
<dbReference type="GO" id="GO:0000009">
    <property type="term" value="F:alpha-1,6-mannosyltransferase activity"/>
    <property type="evidence" value="ECO:0007669"/>
    <property type="project" value="InterPro"/>
</dbReference>
<reference evidence="12" key="1">
    <citation type="submission" date="2018-04" db="EMBL/GenBank/DDBJ databases">
        <authorList>
            <person name="Go L.Y."/>
            <person name="Mitchell J.A."/>
        </authorList>
    </citation>
    <scope>NUCLEOTIDE SEQUENCE</scope>
    <source>
        <tissue evidence="12">Whole organism</tissue>
    </source>
</reference>
<keyword evidence="8 11" id="KW-0256">Endoplasmic reticulum</keyword>
<comment type="caution">
    <text evidence="11">Lacks conserved residue(s) required for the propagation of feature annotation.</text>
</comment>
<feature type="transmembrane region" description="Helical" evidence="11">
    <location>
        <begin position="83"/>
        <end position="103"/>
    </location>
</feature>
<evidence type="ECO:0000256" key="11">
    <source>
        <dbReference type="RuleBase" id="RU363112"/>
    </source>
</evidence>
<dbReference type="VEuPathDB" id="VectorBase:CSON001308"/>
<evidence type="ECO:0000256" key="4">
    <source>
        <dbReference type="ARBA" id="ARBA00022502"/>
    </source>
</evidence>
<feature type="transmembrane region" description="Helical" evidence="11">
    <location>
        <begin position="237"/>
        <end position="259"/>
    </location>
</feature>
<reference evidence="13" key="2">
    <citation type="submission" date="2018-07" db="EMBL/GenBank/DDBJ databases">
        <authorList>
            <person name="Quirk P.G."/>
            <person name="Krulwich T.A."/>
        </authorList>
    </citation>
    <scope>NUCLEOTIDE SEQUENCE</scope>
</reference>
<keyword evidence="5 11" id="KW-0328">Glycosyltransferase</keyword>
<evidence type="ECO:0000256" key="10">
    <source>
        <dbReference type="ARBA" id="ARBA00023136"/>
    </source>
</evidence>
<dbReference type="PANTHER" id="PTHR12468:SF2">
    <property type="entry name" value="GPI MANNOSYLTRANSFERASE 2"/>
    <property type="match status" value="1"/>
</dbReference>
<evidence type="ECO:0000256" key="7">
    <source>
        <dbReference type="ARBA" id="ARBA00022692"/>
    </source>
</evidence>
<dbReference type="Pfam" id="PF04188">
    <property type="entry name" value="Mannosyl_trans2"/>
    <property type="match status" value="1"/>
</dbReference>
<dbReference type="AlphaFoldDB" id="A0A336K805"/>
<dbReference type="UniPathway" id="UPA00196"/>
<proteinExistence type="inferred from homology"/>
<evidence type="ECO:0000256" key="1">
    <source>
        <dbReference type="ARBA" id="ARBA00004477"/>
    </source>
</evidence>
<evidence type="ECO:0000256" key="8">
    <source>
        <dbReference type="ARBA" id="ARBA00022824"/>
    </source>
</evidence>
<dbReference type="GO" id="GO:0004376">
    <property type="term" value="F:GPI mannosyltransferase activity"/>
    <property type="evidence" value="ECO:0007669"/>
    <property type="project" value="InterPro"/>
</dbReference>
<organism evidence="12">
    <name type="scientific">Culicoides sonorensis</name>
    <name type="common">Biting midge</name>
    <dbReference type="NCBI Taxonomy" id="179676"/>
    <lineage>
        <taxon>Eukaryota</taxon>
        <taxon>Metazoa</taxon>
        <taxon>Ecdysozoa</taxon>
        <taxon>Arthropoda</taxon>
        <taxon>Hexapoda</taxon>
        <taxon>Insecta</taxon>
        <taxon>Pterygota</taxon>
        <taxon>Neoptera</taxon>
        <taxon>Endopterygota</taxon>
        <taxon>Diptera</taxon>
        <taxon>Nematocera</taxon>
        <taxon>Chironomoidea</taxon>
        <taxon>Ceratopogonidae</taxon>
        <taxon>Ceratopogoninae</taxon>
        <taxon>Culicoides</taxon>
        <taxon>Monoculicoides</taxon>
    </lineage>
</organism>
<keyword evidence="4 11" id="KW-0337">GPI-anchor biosynthesis</keyword>
<evidence type="ECO:0000313" key="12">
    <source>
        <dbReference type="EMBL" id="SSW97150.1"/>
    </source>
</evidence>
<dbReference type="PANTHER" id="PTHR12468">
    <property type="entry name" value="GPI MANNOSYLTRANSFERASE 2"/>
    <property type="match status" value="1"/>
</dbReference>
<accession>A0A336K805</accession>